<keyword evidence="3" id="KW-1185">Reference proteome</keyword>
<evidence type="ECO:0000259" key="1">
    <source>
        <dbReference type="Pfam" id="PF00535"/>
    </source>
</evidence>
<dbReference type="SUPFAM" id="SSF53448">
    <property type="entry name" value="Nucleotide-diphospho-sugar transferases"/>
    <property type="match status" value="1"/>
</dbReference>
<dbReference type="PANTHER" id="PTHR43685">
    <property type="entry name" value="GLYCOSYLTRANSFERASE"/>
    <property type="match status" value="1"/>
</dbReference>
<evidence type="ECO:0000313" key="2">
    <source>
        <dbReference type="EMBL" id="ENX61610.1"/>
    </source>
</evidence>
<dbReference type="InterPro" id="IPR029044">
    <property type="entry name" value="Nucleotide-diphossugar_trans"/>
</dbReference>
<dbReference type="InterPro" id="IPR001173">
    <property type="entry name" value="Glyco_trans_2-like"/>
</dbReference>
<dbReference type="InterPro" id="IPR050834">
    <property type="entry name" value="Glycosyltransf_2"/>
</dbReference>
<protein>
    <recommendedName>
        <fullName evidence="1">Glycosyltransferase 2-like domain-containing protein</fullName>
    </recommendedName>
</protein>
<dbReference type="PANTHER" id="PTHR43685:SF2">
    <property type="entry name" value="GLYCOSYLTRANSFERASE 2-LIKE DOMAIN-CONTAINING PROTEIN"/>
    <property type="match status" value="1"/>
</dbReference>
<dbReference type="AlphaFoldDB" id="N9TDZ9"/>
<accession>N9TDZ9</accession>
<dbReference type="PATRIC" id="fig|1217700.3.peg.611"/>
<dbReference type="RefSeq" id="WP_005200907.1">
    <property type="nucleotide sequence ID" value="NZ_KB850070.1"/>
</dbReference>
<evidence type="ECO:0000313" key="3">
    <source>
        <dbReference type="Proteomes" id="UP000013084"/>
    </source>
</evidence>
<dbReference type="HOGENOM" id="CLU_025996_25_0_6"/>
<gene>
    <name evidence="2" type="ORF">F902_00647</name>
</gene>
<name>N9TDZ9_9GAMM</name>
<feature type="domain" description="Glycosyltransferase 2-like" evidence="1">
    <location>
        <begin position="6"/>
        <end position="172"/>
    </location>
</feature>
<organism evidence="2 3">
    <name type="scientific">Acinetobacter higginsii</name>
    <dbReference type="NCBI Taxonomy" id="70347"/>
    <lineage>
        <taxon>Bacteria</taxon>
        <taxon>Pseudomonadati</taxon>
        <taxon>Pseudomonadota</taxon>
        <taxon>Gammaproteobacteria</taxon>
        <taxon>Moraxellales</taxon>
        <taxon>Moraxellaceae</taxon>
        <taxon>Acinetobacter</taxon>
    </lineage>
</organism>
<dbReference type="EMBL" id="APRN01000030">
    <property type="protein sequence ID" value="ENX61610.1"/>
    <property type="molecule type" value="Genomic_DNA"/>
</dbReference>
<dbReference type="Proteomes" id="UP000013084">
    <property type="component" value="Unassembled WGS sequence"/>
</dbReference>
<dbReference type="OrthoDB" id="6813549at2"/>
<reference evidence="2 3" key="1">
    <citation type="submission" date="2013-02" db="EMBL/GenBank/DDBJ databases">
        <title>The Genome Sequence of Acinetobacter sp. CIP 70.18.</title>
        <authorList>
            <consortium name="The Broad Institute Genome Sequencing Platform"/>
            <consortium name="The Broad Institute Genome Sequencing Center for Infectious Disease"/>
            <person name="Cerqueira G."/>
            <person name="Feldgarden M."/>
            <person name="Courvalin P."/>
            <person name="Perichon B."/>
            <person name="Grillot-Courvalin C."/>
            <person name="Clermont D."/>
            <person name="Rocha E."/>
            <person name="Yoon E.-J."/>
            <person name="Nemec A."/>
            <person name="Walker B."/>
            <person name="Young S.K."/>
            <person name="Zeng Q."/>
            <person name="Gargeya S."/>
            <person name="Fitzgerald M."/>
            <person name="Haas B."/>
            <person name="Abouelleil A."/>
            <person name="Alvarado L."/>
            <person name="Arachchi H.M."/>
            <person name="Berlin A.M."/>
            <person name="Chapman S.B."/>
            <person name="Dewar J."/>
            <person name="Goldberg J."/>
            <person name="Griggs A."/>
            <person name="Gujja S."/>
            <person name="Hansen M."/>
            <person name="Howarth C."/>
            <person name="Imamovic A."/>
            <person name="Larimer J."/>
            <person name="McCowan C."/>
            <person name="Murphy C."/>
            <person name="Neiman D."/>
            <person name="Pearson M."/>
            <person name="Priest M."/>
            <person name="Roberts A."/>
            <person name="Saif S."/>
            <person name="Shea T."/>
            <person name="Sisk P."/>
            <person name="Sykes S."/>
            <person name="Wortman J."/>
            <person name="Nusbaum C."/>
            <person name="Birren B."/>
        </authorList>
    </citation>
    <scope>NUCLEOTIDE SEQUENCE [LARGE SCALE GENOMIC DNA]</scope>
    <source>
        <strain evidence="2 3">CIP 70.18</strain>
    </source>
</reference>
<dbReference type="Gene3D" id="3.90.550.10">
    <property type="entry name" value="Spore Coat Polysaccharide Biosynthesis Protein SpsA, Chain A"/>
    <property type="match status" value="1"/>
</dbReference>
<proteinExistence type="predicted"/>
<sequence length="328" mass="38388">MKYQVSLIIPVYKTENFIEKCLLSVCNQTLDQFQIIIIDDCSPDESLRIAKQILQQYPDREKDTKIVSFDKNQGISYVRKYALNIAEGKYVASLDSDDFLELDALESMLSFANINSLDIVFSDYYINTKNSIKQVKQKPIGDKLNVISQLLDNELHGSLCNKLFNIDILKKVLILENVNISEDLLICIQAVYFSNNIAYIPKAYLHYVKYNSNSYTTNFSERKLSEMIMGVNFLDDFFSNKNINENIKEAFFYRKCIIKSDVLTYSSRKTRGNYIELYNDDLSFAKIEHKLNIYKRVLFFLLRNNFFVFMDFFIGFRNSLSKIRSKLK</sequence>
<comment type="caution">
    <text evidence="2">The sequence shown here is derived from an EMBL/GenBank/DDBJ whole genome shotgun (WGS) entry which is preliminary data.</text>
</comment>
<dbReference type="Pfam" id="PF00535">
    <property type="entry name" value="Glycos_transf_2"/>
    <property type="match status" value="1"/>
</dbReference>